<dbReference type="GO" id="GO:0008270">
    <property type="term" value="F:zinc ion binding"/>
    <property type="evidence" value="ECO:0007669"/>
    <property type="project" value="UniProtKB-KW"/>
</dbReference>
<dbReference type="OrthoDB" id="6426693at2759"/>
<protein>
    <submittedName>
        <fullName evidence="3">Uncharacterized protein LOC114332316</fullName>
    </submittedName>
</protein>
<gene>
    <name evidence="3" type="primary">LOC114332316</name>
</gene>
<dbReference type="PANTHER" id="PTHR33936">
    <property type="entry name" value="PROTEIN CBG17840"/>
    <property type="match status" value="1"/>
</dbReference>
<feature type="domain" description="C2H2-type" evidence="2">
    <location>
        <begin position="3"/>
        <end position="26"/>
    </location>
</feature>
<name>A0A6P7FYL2_DIAVI</name>
<sequence>MSAYCFKCGKPFSNQSHLNKHIKNVHGEVSTPLQYEENVHLNKCLEGCKTSYRFISDLRLHLEQEHHLRNETVTKNFKNFEEFTAWLKVEEEKNGVRYEQSEGIKRSGTDNQKIYFNCSRSGKERREEKAHIRPQKSQGSCKLNRNCTSQIIITLVTGTGLCSMSYFKTHYGHETDMKHMRLSKIKRESVASKLIAGVSVSHILNSTRDNIGCAFKRDHLLTRMDINNVMRSYNIGLKNGCRHKQDAVSVELWVQEISGTENNPVKFHKRQNSECTAYNLENNDICLILMSPVQAELLKKFGQNLICVDSTHGLNAYDFEMTTVLVVDEFGNGFPVAFLFSNRKDSYINEVYFTEIRKVTGKIQTLNFMSDITSVFYLPWQTIMGTPIKQLYCSWHIDRAWQQNLGKISDLDKRKWVYKSLKHVQGILDEDKFTSDFNNLLNLLLSDDETKKMGEYVKTYYGKNVEQWAYCYRKNCPANTNMHLEAMHKTIKHVYLDGKKISMDKTLHCLQRFIRDKTLERIIKITKDKKHHHCNMIFSRHRAALTLELKNIEVSENREDSTYYIKTADDLHIISKKQLQKCCHLVCTSCDICIHMYECSCIEYAIKLTICKHIHFVCLNFKKSKVKVNKNEQQCENLDKETEVTELLQNFPSSTICVADKRKEATDLAFQLIEKLKSDHLNIDQLDLITKHLKVAASVGSLSCAQQSAEDFTIKLEEDKSMPSNKKIEKQAFFSTRKKMKAKNANEETRFW</sequence>
<dbReference type="InterPro" id="IPR052797">
    <property type="entry name" value="RegFact_GeneExpr_CellDeath"/>
</dbReference>
<dbReference type="RefSeq" id="XP_028137903.1">
    <property type="nucleotide sequence ID" value="XM_028282102.1"/>
</dbReference>
<dbReference type="InParanoid" id="A0A6P7FYL2"/>
<dbReference type="SMART" id="SM00355">
    <property type="entry name" value="ZnF_C2H2"/>
    <property type="match status" value="2"/>
</dbReference>
<keyword evidence="1" id="KW-0862">Zinc</keyword>
<keyword evidence="1" id="KW-0479">Metal-binding</keyword>
<dbReference type="PANTHER" id="PTHR33936:SF24">
    <property type="entry name" value="C2H2-TYPE DOMAIN-CONTAINING PROTEIN"/>
    <property type="match status" value="1"/>
</dbReference>
<proteinExistence type="predicted"/>
<evidence type="ECO:0000313" key="3">
    <source>
        <dbReference type="RefSeq" id="XP_028137903.1"/>
    </source>
</evidence>
<dbReference type="KEGG" id="dvv:114332316"/>
<evidence type="ECO:0000259" key="2">
    <source>
        <dbReference type="PROSITE" id="PS50157"/>
    </source>
</evidence>
<dbReference type="InterPro" id="IPR013087">
    <property type="entry name" value="Znf_C2H2_type"/>
</dbReference>
<reference evidence="3" key="1">
    <citation type="submission" date="2025-08" db="UniProtKB">
        <authorList>
            <consortium name="RefSeq"/>
        </authorList>
    </citation>
    <scope>IDENTIFICATION</scope>
    <source>
        <tissue evidence="3">Whole insect</tissue>
    </source>
</reference>
<dbReference type="Gene3D" id="3.30.160.60">
    <property type="entry name" value="Classic Zinc Finger"/>
    <property type="match status" value="1"/>
</dbReference>
<dbReference type="PROSITE" id="PS50157">
    <property type="entry name" value="ZINC_FINGER_C2H2_2"/>
    <property type="match status" value="1"/>
</dbReference>
<organism evidence="3">
    <name type="scientific">Diabrotica virgifera virgifera</name>
    <name type="common">western corn rootworm</name>
    <dbReference type="NCBI Taxonomy" id="50390"/>
    <lineage>
        <taxon>Eukaryota</taxon>
        <taxon>Metazoa</taxon>
        <taxon>Ecdysozoa</taxon>
        <taxon>Arthropoda</taxon>
        <taxon>Hexapoda</taxon>
        <taxon>Insecta</taxon>
        <taxon>Pterygota</taxon>
        <taxon>Neoptera</taxon>
        <taxon>Endopterygota</taxon>
        <taxon>Coleoptera</taxon>
        <taxon>Polyphaga</taxon>
        <taxon>Cucujiformia</taxon>
        <taxon>Chrysomeloidea</taxon>
        <taxon>Chrysomelidae</taxon>
        <taxon>Galerucinae</taxon>
        <taxon>Diabroticina</taxon>
        <taxon>Diabroticites</taxon>
        <taxon>Diabrotica</taxon>
    </lineage>
</organism>
<evidence type="ECO:0000256" key="1">
    <source>
        <dbReference type="PROSITE-ProRule" id="PRU00042"/>
    </source>
</evidence>
<keyword evidence="1" id="KW-0863">Zinc-finger</keyword>
<accession>A0A6P7FYL2</accession>
<dbReference type="PROSITE" id="PS00028">
    <property type="entry name" value="ZINC_FINGER_C2H2_1"/>
    <property type="match status" value="1"/>
</dbReference>
<dbReference type="AlphaFoldDB" id="A0A6P7FYL2"/>